<dbReference type="Gramene" id="OE9A075716T3">
    <property type="protein sequence ID" value="OE9A075716C3"/>
    <property type="gene ID" value="OE9A075716"/>
</dbReference>
<protein>
    <recommendedName>
        <fullName evidence="3">BHLH domain-containing protein</fullName>
    </recommendedName>
</protein>
<dbReference type="PANTHER" id="PTHR36066">
    <property type="entry name" value="TRANSCRIPTION FACTOR BHLH145"/>
    <property type="match status" value="1"/>
</dbReference>
<dbReference type="Gramene" id="OE9A075716T9">
    <property type="protein sequence ID" value="OE9A075716C9"/>
    <property type="gene ID" value="OE9A075716"/>
</dbReference>
<gene>
    <name evidence="1" type="ORF">OLEA9_A075716</name>
</gene>
<dbReference type="Gramene" id="OE9A075716T1">
    <property type="protein sequence ID" value="OE9A075716C1"/>
    <property type="gene ID" value="OE9A075716"/>
</dbReference>
<dbReference type="EMBL" id="CACTIH010003632">
    <property type="protein sequence ID" value="CAA2979674.1"/>
    <property type="molecule type" value="Genomic_DNA"/>
</dbReference>
<dbReference type="OrthoDB" id="777433at2759"/>
<dbReference type="InterPro" id="IPR037546">
    <property type="entry name" value="SAC51-like"/>
</dbReference>
<name>A0A8S0RKH5_OLEEU</name>
<dbReference type="Gramene" id="OE9A075716T2">
    <property type="protein sequence ID" value="OE9A075716C2"/>
    <property type="gene ID" value="OE9A075716"/>
</dbReference>
<dbReference type="Gramene" id="OE9A075716T8">
    <property type="protein sequence ID" value="OE9A075716C8"/>
    <property type="gene ID" value="OE9A075716"/>
</dbReference>
<dbReference type="Gramene" id="OE9A075716T4">
    <property type="protein sequence ID" value="OE9A075716C4"/>
    <property type="gene ID" value="OE9A075716"/>
</dbReference>
<dbReference type="Gramene" id="OE9A075716T5">
    <property type="protein sequence ID" value="OE9A075716C5"/>
    <property type="gene ID" value="OE9A075716"/>
</dbReference>
<keyword evidence="2" id="KW-1185">Reference proteome</keyword>
<evidence type="ECO:0000313" key="1">
    <source>
        <dbReference type="EMBL" id="CAA2979674.1"/>
    </source>
</evidence>
<sequence>MVTSRELQTHQHFSAWNFALPTSDCMALMQPGQIYSSPRPPHSSRSIGMDISPCSVSDLPDTNLVQLNGVDGFFKGLSPLWESSSPSIHPHSKDSQCAVPHGRRVGASIIDASHTCLKRFLIVDQSRNHTRLFFNPFPFPSPQNQIVSSKTPGVHASCNEKLAVQVEKQSLLMSVIQEKWNENQLTDGGSEMHEDAKEIDALLYSDTDDEFDEDDADQENNEVTSRVRTPFGTEEGYDEDIQFEELIEEVASSDGSTKRRRLLDGRYKLSSLLVDEGPIKLATSCNYKDDAESSVVHEINSFGDSSSTKRLKKVKICKTLNIFKSIIPGLKSKDPQLIIDKAINYLTSLKYEAESTRISYPLVFNGAVG</sequence>
<dbReference type="Gramene" id="OE9A075716T6">
    <property type="protein sequence ID" value="OE9A075716C6"/>
    <property type="gene ID" value="OE9A075716"/>
</dbReference>
<reference evidence="1 2" key="1">
    <citation type="submission" date="2019-12" db="EMBL/GenBank/DDBJ databases">
        <authorList>
            <person name="Alioto T."/>
            <person name="Alioto T."/>
            <person name="Gomez Garrido J."/>
        </authorList>
    </citation>
    <scope>NUCLEOTIDE SEQUENCE [LARGE SCALE GENOMIC DNA]</scope>
</reference>
<dbReference type="AlphaFoldDB" id="A0A8S0RKH5"/>
<accession>A0A8S0RKH5</accession>
<comment type="caution">
    <text evidence="1">The sequence shown here is derived from an EMBL/GenBank/DDBJ whole genome shotgun (WGS) entry which is preliminary data.</text>
</comment>
<organism evidence="1 2">
    <name type="scientific">Olea europaea subsp. europaea</name>
    <dbReference type="NCBI Taxonomy" id="158383"/>
    <lineage>
        <taxon>Eukaryota</taxon>
        <taxon>Viridiplantae</taxon>
        <taxon>Streptophyta</taxon>
        <taxon>Embryophyta</taxon>
        <taxon>Tracheophyta</taxon>
        <taxon>Spermatophyta</taxon>
        <taxon>Magnoliopsida</taxon>
        <taxon>eudicotyledons</taxon>
        <taxon>Gunneridae</taxon>
        <taxon>Pentapetalae</taxon>
        <taxon>asterids</taxon>
        <taxon>lamiids</taxon>
        <taxon>Lamiales</taxon>
        <taxon>Oleaceae</taxon>
        <taxon>Oleeae</taxon>
        <taxon>Olea</taxon>
    </lineage>
</organism>
<evidence type="ECO:0008006" key="3">
    <source>
        <dbReference type="Google" id="ProtNLM"/>
    </source>
</evidence>
<dbReference type="PANTHER" id="PTHR36066:SF8">
    <property type="entry name" value="TRANSCRIPTION FACTOR SAC51"/>
    <property type="match status" value="1"/>
</dbReference>
<proteinExistence type="predicted"/>
<dbReference type="Gramene" id="OE9A075716T7">
    <property type="protein sequence ID" value="OE9A075716C7"/>
    <property type="gene ID" value="OE9A075716"/>
</dbReference>
<evidence type="ECO:0000313" key="2">
    <source>
        <dbReference type="Proteomes" id="UP000594638"/>
    </source>
</evidence>
<dbReference type="Proteomes" id="UP000594638">
    <property type="component" value="Unassembled WGS sequence"/>
</dbReference>